<name>A0AB36RIG3_9CORY</name>
<feature type="domain" description="DUF4352" evidence="3">
    <location>
        <begin position="86"/>
        <end position="192"/>
    </location>
</feature>
<dbReference type="Gene3D" id="2.60.40.1240">
    <property type="match status" value="1"/>
</dbReference>
<proteinExistence type="predicted"/>
<dbReference type="Pfam" id="PF11611">
    <property type="entry name" value="DUF4352"/>
    <property type="match status" value="1"/>
</dbReference>
<gene>
    <name evidence="4" type="ORF">CKJ80_09380</name>
</gene>
<evidence type="ECO:0000313" key="5">
    <source>
        <dbReference type="Proteomes" id="UP000218041"/>
    </source>
</evidence>
<evidence type="ECO:0000313" key="4">
    <source>
        <dbReference type="EMBL" id="PAT09784.1"/>
    </source>
</evidence>
<feature type="compositionally biased region" description="Polar residues" evidence="2">
    <location>
        <begin position="41"/>
        <end position="50"/>
    </location>
</feature>
<dbReference type="InterPro" id="IPR029051">
    <property type="entry name" value="DUF4352"/>
</dbReference>
<dbReference type="AlphaFoldDB" id="A0AB36RIG3"/>
<evidence type="ECO:0000259" key="3">
    <source>
        <dbReference type="Pfam" id="PF11611"/>
    </source>
</evidence>
<dbReference type="Proteomes" id="UP000218041">
    <property type="component" value="Unassembled WGS sequence"/>
</dbReference>
<feature type="compositionally biased region" description="Basic and acidic residues" evidence="2">
    <location>
        <begin position="61"/>
        <end position="72"/>
    </location>
</feature>
<feature type="region of interest" description="Disordered" evidence="2">
    <location>
        <begin position="39"/>
        <end position="88"/>
    </location>
</feature>
<dbReference type="EMBL" id="NSGP01000014">
    <property type="protein sequence ID" value="PAT09784.1"/>
    <property type="molecule type" value="Genomic_DNA"/>
</dbReference>
<sequence>MEPPKKKRGGCMKLGLIIFGVLILLGAISSVLGGDEDGAVSTDTGASSDSAEVAAPEEEKEVAAPEEEKNAADNETNEATGDEPLQIGETADIKGLKITADGFRDDGADVLGNNHICTDVAITNESKKAVDFNQFDFNLTTPAGITVDSTITASGDFQTAKVNPGGSMSGTVCFESAAEPGEYKLGYEPLWAMRKAYWTSTF</sequence>
<keyword evidence="1" id="KW-0732">Signal</keyword>
<dbReference type="InterPro" id="IPR029050">
    <property type="entry name" value="Immunoprotect_excell_Ig-like"/>
</dbReference>
<organism evidence="4 5">
    <name type="scientific">Corynebacterium hadale</name>
    <dbReference type="NCBI Taxonomy" id="2026255"/>
    <lineage>
        <taxon>Bacteria</taxon>
        <taxon>Bacillati</taxon>
        <taxon>Actinomycetota</taxon>
        <taxon>Actinomycetes</taxon>
        <taxon>Mycobacteriales</taxon>
        <taxon>Corynebacteriaceae</taxon>
        <taxon>Corynebacterium</taxon>
    </lineage>
</organism>
<evidence type="ECO:0000256" key="1">
    <source>
        <dbReference type="ARBA" id="ARBA00022729"/>
    </source>
</evidence>
<protein>
    <recommendedName>
        <fullName evidence="3">DUF4352 domain-containing protein</fullName>
    </recommendedName>
</protein>
<evidence type="ECO:0000256" key="2">
    <source>
        <dbReference type="SAM" id="MobiDB-lite"/>
    </source>
</evidence>
<comment type="caution">
    <text evidence="4">The sequence shown here is derived from an EMBL/GenBank/DDBJ whole genome shotgun (WGS) entry which is preliminary data.</text>
</comment>
<accession>A0AB36RIG3</accession>
<reference evidence="4 5" key="1">
    <citation type="submission" date="2017-08" db="EMBL/GenBank/DDBJ databases">
        <title>Whole genome sequences of 6 clinical strains closest to Corynebacterium imitans.</title>
        <authorList>
            <person name="Bernier A.-M."/>
            <person name="Burdz T."/>
            <person name="Bernard K."/>
        </authorList>
    </citation>
    <scope>NUCLEOTIDE SEQUENCE [LARGE SCALE GENOMIC DNA]</scope>
    <source>
        <strain evidence="4 5">NML92-0415</strain>
    </source>
</reference>